<protein>
    <submittedName>
        <fullName evidence="1">Uncharacterized protein</fullName>
    </submittedName>
</protein>
<dbReference type="Proteomes" id="UP000248817">
    <property type="component" value="Unassembled WGS sequence"/>
</dbReference>
<evidence type="ECO:0000313" key="2">
    <source>
        <dbReference type="Proteomes" id="UP000248817"/>
    </source>
</evidence>
<dbReference type="AlphaFoldDB" id="A0A2V5IC69"/>
<gene>
    <name evidence="1" type="ORF">BP00DRAFT_446211</name>
</gene>
<dbReference type="EMBL" id="KZ825499">
    <property type="protein sequence ID" value="PYI31794.1"/>
    <property type="molecule type" value="Genomic_DNA"/>
</dbReference>
<proteinExistence type="predicted"/>
<evidence type="ECO:0000313" key="1">
    <source>
        <dbReference type="EMBL" id="PYI31794.1"/>
    </source>
</evidence>
<name>A0A2V5IC69_9EURO</name>
<organism evidence="1 2">
    <name type="scientific">Aspergillus indologenus CBS 114.80</name>
    <dbReference type="NCBI Taxonomy" id="1450541"/>
    <lineage>
        <taxon>Eukaryota</taxon>
        <taxon>Fungi</taxon>
        <taxon>Dikarya</taxon>
        <taxon>Ascomycota</taxon>
        <taxon>Pezizomycotina</taxon>
        <taxon>Eurotiomycetes</taxon>
        <taxon>Eurotiomycetidae</taxon>
        <taxon>Eurotiales</taxon>
        <taxon>Aspergillaceae</taxon>
        <taxon>Aspergillus</taxon>
        <taxon>Aspergillus subgen. Circumdati</taxon>
    </lineage>
</organism>
<sequence>MPSCLHDGTNYSVKGSAIRLHDHKCPLTFPAHPYETHGRFQIFMPDLSIPAHVVTTTTGYPLVPRVAANETNRLHWWQGNPTPAGWEPSAAVRDGAYLEATADSRYNFSLVEIAQQVGPPVAANYYLALKSLEDLRLSHAAR</sequence>
<accession>A0A2V5IC69</accession>
<reference evidence="1 2" key="1">
    <citation type="submission" date="2018-02" db="EMBL/GenBank/DDBJ databases">
        <title>The genomes of Aspergillus section Nigri reveals drivers in fungal speciation.</title>
        <authorList>
            <consortium name="DOE Joint Genome Institute"/>
            <person name="Vesth T.C."/>
            <person name="Nybo J."/>
            <person name="Theobald S."/>
            <person name="Brandl J."/>
            <person name="Frisvad J.C."/>
            <person name="Nielsen K.F."/>
            <person name="Lyhne E.K."/>
            <person name="Kogle M.E."/>
            <person name="Kuo A."/>
            <person name="Riley R."/>
            <person name="Clum A."/>
            <person name="Nolan M."/>
            <person name="Lipzen A."/>
            <person name="Salamov A."/>
            <person name="Henrissat B."/>
            <person name="Wiebenga A."/>
            <person name="De vries R.P."/>
            <person name="Grigoriev I.V."/>
            <person name="Mortensen U.H."/>
            <person name="Andersen M.R."/>
            <person name="Baker S.E."/>
        </authorList>
    </citation>
    <scope>NUCLEOTIDE SEQUENCE [LARGE SCALE GENOMIC DNA]</scope>
    <source>
        <strain evidence="1 2">CBS 114.80</strain>
    </source>
</reference>
<keyword evidence="2" id="KW-1185">Reference proteome</keyword>